<evidence type="ECO:0000313" key="1">
    <source>
        <dbReference type="EMBL" id="GMG19284.1"/>
    </source>
</evidence>
<dbReference type="SUPFAM" id="SSF52047">
    <property type="entry name" value="RNI-like"/>
    <property type="match status" value="1"/>
</dbReference>
<accession>A0A9W6YL04</accession>
<organism evidence="1 2">
    <name type="scientific">Ambrosiozyma monospora</name>
    <name type="common">Yeast</name>
    <name type="synonym">Endomycopsis monosporus</name>
    <dbReference type="NCBI Taxonomy" id="43982"/>
    <lineage>
        <taxon>Eukaryota</taxon>
        <taxon>Fungi</taxon>
        <taxon>Dikarya</taxon>
        <taxon>Ascomycota</taxon>
        <taxon>Saccharomycotina</taxon>
        <taxon>Pichiomycetes</taxon>
        <taxon>Pichiales</taxon>
        <taxon>Pichiaceae</taxon>
        <taxon>Ambrosiozyma</taxon>
    </lineage>
</organism>
<keyword evidence="2" id="KW-1185">Reference proteome</keyword>
<gene>
    <name evidence="1" type="ORF">Amon01_000034500</name>
</gene>
<proteinExistence type="predicted"/>
<reference evidence="1" key="1">
    <citation type="submission" date="2023-04" db="EMBL/GenBank/DDBJ databases">
        <title>Ambrosiozyma monospora NBRC 1965.</title>
        <authorList>
            <person name="Ichikawa N."/>
            <person name="Sato H."/>
            <person name="Tonouchi N."/>
        </authorList>
    </citation>
    <scope>NUCLEOTIDE SEQUENCE</scope>
    <source>
        <strain evidence="1">NBRC 1965</strain>
    </source>
</reference>
<protein>
    <submittedName>
        <fullName evidence="1">Unnamed protein product</fullName>
    </submittedName>
</protein>
<dbReference type="AlphaFoldDB" id="A0A9W6YL04"/>
<dbReference type="Proteomes" id="UP001165063">
    <property type="component" value="Unassembled WGS sequence"/>
</dbReference>
<comment type="caution">
    <text evidence="1">The sequence shown here is derived from an EMBL/GenBank/DDBJ whole genome shotgun (WGS) entry which is preliminary data.</text>
</comment>
<sequence length="744" mass="85334">MKYSIKYIVTKAAPHKLKDAKVFKPDGVFNKVQGKLSSLKKAIGSSQVSSERSIQKKISKTNFEKFKSILLSPQMPLEICIDVWDIVASKVLNLPEILVLLNLPDSPLKYLKNPIMISGSICPYKASQDFSITSGDTVPEDYELWDLRLDQYPNVVIDSYTAHGLINMMKKKEMQFTTMNTTLGPERPYDSNKDFGLAFDDILAMCDEVKINPVELIPTTSVWPLCLTSITVDKESSLDGLEKLQNLKEVILVTDVLLSVFTLNTTRYILKCQAKLQKYVIEYTQLITDPRTIVFTNSFAEVFAPFEDMKIELCSDFQLRCEKRRTNIIDSLLFDFQLHCETRRTSIIDSPEFAASIANIGMYFHSLELTSKGPLSDKLDIFPNLEEAFLSPHCASMDPIFILQNDSLKKLTVVGSLKRGNIQKDLLLYPNKLTNLCKLKISKCRLHYKMFDKLPDTIQSLTLNDCIFDEEDPVQRLIIPNSLQRLSLRNTCPIIEPSSRVNYSPGVQLNLSWTPNGFSKRRLNYKKFDDLPYTFQFLTFSDCTFDEENRVQRLINPASLQRLSLRNTCPRIDPISGVNYSPGDQLNLSWTPNGRCIDFCGLFKIIRTFSAGWVREICFTPPDCFPDYVKIAHVDNKDDTYCFSIQFGEDITSHFKKVYYEKLYYLDVKVTHKRYLTVLKEMAIVCMECFERKNSSVNAAANNDGYQQHMPYESKLRARLKFESYLSWNLSMIETKTPFASTVS</sequence>
<name>A0A9W6YL04_AMBMO</name>
<evidence type="ECO:0000313" key="2">
    <source>
        <dbReference type="Proteomes" id="UP001165063"/>
    </source>
</evidence>
<dbReference type="EMBL" id="BSXU01000096">
    <property type="protein sequence ID" value="GMG19284.1"/>
    <property type="molecule type" value="Genomic_DNA"/>
</dbReference>